<dbReference type="Gene3D" id="2.170.300.10">
    <property type="entry name" value="Tie2 ligand-binding domain superfamily"/>
    <property type="match status" value="1"/>
</dbReference>
<evidence type="ECO:0000256" key="2">
    <source>
        <dbReference type="SAM" id="Phobius"/>
    </source>
</evidence>
<keyword evidence="2" id="KW-0472">Membrane</keyword>
<dbReference type="GO" id="GO:0005044">
    <property type="term" value="F:scavenger receptor activity"/>
    <property type="evidence" value="ECO:0007669"/>
    <property type="project" value="InterPro"/>
</dbReference>
<organism evidence="3 4">
    <name type="scientific">Magallana gigas</name>
    <name type="common">Pacific oyster</name>
    <name type="synonym">Crassostrea gigas</name>
    <dbReference type="NCBI Taxonomy" id="29159"/>
    <lineage>
        <taxon>Eukaryota</taxon>
        <taxon>Metazoa</taxon>
        <taxon>Spiralia</taxon>
        <taxon>Lophotrochozoa</taxon>
        <taxon>Mollusca</taxon>
        <taxon>Bivalvia</taxon>
        <taxon>Autobranchia</taxon>
        <taxon>Pteriomorphia</taxon>
        <taxon>Ostreida</taxon>
        <taxon>Ostreoidea</taxon>
        <taxon>Ostreidae</taxon>
        <taxon>Magallana</taxon>
    </lineage>
</organism>
<proteinExistence type="predicted"/>
<protein>
    <recommendedName>
        <fullName evidence="5">Multiple epidermal growth factor-like domains 10</fullName>
    </recommendedName>
</protein>
<dbReference type="Proteomes" id="UP000005408">
    <property type="component" value="Unassembled WGS sequence"/>
</dbReference>
<keyword evidence="1" id="KW-0245">EGF-like domain</keyword>
<evidence type="ECO:0000256" key="1">
    <source>
        <dbReference type="ARBA" id="ARBA00022536"/>
    </source>
</evidence>
<feature type="transmembrane region" description="Helical" evidence="2">
    <location>
        <begin position="144"/>
        <end position="167"/>
    </location>
</feature>
<reference evidence="3" key="1">
    <citation type="submission" date="2022-08" db="UniProtKB">
        <authorList>
            <consortium name="EnsemblMetazoa"/>
        </authorList>
    </citation>
    <scope>IDENTIFICATION</scope>
    <source>
        <strain evidence="3">05x7-T-G4-1.051#20</strain>
    </source>
</reference>
<dbReference type="PANTHER" id="PTHR24043:SF8">
    <property type="entry name" value="EGF-LIKE DOMAIN-CONTAINING PROTEIN"/>
    <property type="match status" value="1"/>
</dbReference>
<dbReference type="PANTHER" id="PTHR24043">
    <property type="entry name" value="SCAVENGER RECEPTOR CLASS F"/>
    <property type="match status" value="1"/>
</dbReference>
<keyword evidence="2" id="KW-0812">Transmembrane</keyword>
<evidence type="ECO:0000313" key="4">
    <source>
        <dbReference type="Proteomes" id="UP000005408"/>
    </source>
</evidence>
<dbReference type="AlphaFoldDB" id="A0A8W8NU51"/>
<keyword evidence="4" id="KW-1185">Reference proteome</keyword>
<dbReference type="InterPro" id="IPR042635">
    <property type="entry name" value="MEGF10/SREC1/2-like"/>
</dbReference>
<keyword evidence="2" id="KW-1133">Transmembrane helix</keyword>
<sequence length="218" mass="24541">MLSLDQHINCSLQGRYVIYYNERKPGVVYPSFYSQYAYNELCEVEVYGCNGTFGDDCTYPCPTNCQDRSNGETCHHINGTCLHGCAEGTTGDTCQEGCQSGYYGRDCSHRCSESCIVTKHCDRVTGRCEVRATNTEPSSCTESYNIVIVVVSLLIVVTGSMINFVIWKRNAAWGICRNLQVKERKRIINIQNLKRLTNPRHMKKSIVIPTETGSNQHP</sequence>
<accession>A0A8W8NU51</accession>
<dbReference type="EnsemblMetazoa" id="G9560.2">
    <property type="protein sequence ID" value="G9560.2:cds"/>
    <property type="gene ID" value="G9560"/>
</dbReference>
<evidence type="ECO:0000313" key="3">
    <source>
        <dbReference type="EnsemblMetazoa" id="G9560.2:cds"/>
    </source>
</evidence>
<name>A0A8W8NU51_MAGGI</name>
<evidence type="ECO:0008006" key="5">
    <source>
        <dbReference type="Google" id="ProtNLM"/>
    </source>
</evidence>